<dbReference type="SUPFAM" id="SSF56219">
    <property type="entry name" value="DNase I-like"/>
    <property type="match status" value="1"/>
</dbReference>
<dbReference type="EMBL" id="JACBKZ010000014">
    <property type="protein sequence ID" value="KAF5931671.1"/>
    <property type="molecule type" value="Genomic_DNA"/>
</dbReference>
<dbReference type="Proteomes" id="UP000593564">
    <property type="component" value="Unassembled WGS sequence"/>
</dbReference>
<evidence type="ECO:0000259" key="1">
    <source>
        <dbReference type="Pfam" id="PF13456"/>
    </source>
</evidence>
<sequence>MQEYWRLDHHVRVIPFLKETLQTTLDKFGGRPINLSRALKFKECMDHCGMLDLGFSGPKFTWTNLRNTRALIRERLDRAWSNHEWQLLFPATKILHLPRTHSDHCPLLLNIHPLSSNNVNRPFRFETIWFSDPSLFSVVPDSWAQHPTSFLRSVTTFTSKVSIWNKTSFGNIFLKKRRLERRLLGVQKALDNQSYSFLLELEKALTSELNLTLKLEEEFWALKSRVNTILEGDRNSKFFHITTINRRRNNSISALKDTSGTWISTKWLKINCLSTEPHPSSIPWAIVFPLACWTIWKNRNSASFEPTPPNPLKPTWTITLATEWYHLSYTSKPRATKTIACSWKPPHIHCFKLNTDDAENENHAAVGGIIRDIHGNWISGFCRFLSKTNSLTAEFWALRDGLKLALEMGLTPN</sequence>
<dbReference type="GO" id="GO:0004523">
    <property type="term" value="F:RNA-DNA hybrid ribonuclease activity"/>
    <property type="evidence" value="ECO:0007669"/>
    <property type="project" value="InterPro"/>
</dbReference>
<dbReference type="PANTHER" id="PTHR33710:SF77">
    <property type="entry name" value="DNASE I-LIKE SUPERFAMILY PROTEIN"/>
    <property type="match status" value="1"/>
</dbReference>
<dbReference type="Gene3D" id="3.60.10.10">
    <property type="entry name" value="Endonuclease/exonuclease/phosphatase"/>
    <property type="match status" value="1"/>
</dbReference>
<protein>
    <recommendedName>
        <fullName evidence="1">RNase H type-1 domain-containing protein</fullName>
    </recommendedName>
</protein>
<dbReference type="Pfam" id="PF13456">
    <property type="entry name" value="RVT_3"/>
    <property type="match status" value="1"/>
</dbReference>
<feature type="domain" description="RNase H type-1" evidence="1">
    <location>
        <begin position="359"/>
        <end position="411"/>
    </location>
</feature>
<comment type="caution">
    <text evidence="2">The sequence shown here is derived from an EMBL/GenBank/DDBJ whole genome shotgun (WGS) entry which is preliminary data.</text>
</comment>
<organism evidence="2 3">
    <name type="scientific">Camellia sinensis</name>
    <name type="common">Tea plant</name>
    <name type="synonym">Thea sinensis</name>
    <dbReference type="NCBI Taxonomy" id="4442"/>
    <lineage>
        <taxon>Eukaryota</taxon>
        <taxon>Viridiplantae</taxon>
        <taxon>Streptophyta</taxon>
        <taxon>Embryophyta</taxon>
        <taxon>Tracheophyta</taxon>
        <taxon>Spermatophyta</taxon>
        <taxon>Magnoliopsida</taxon>
        <taxon>eudicotyledons</taxon>
        <taxon>Gunneridae</taxon>
        <taxon>Pentapetalae</taxon>
        <taxon>asterids</taxon>
        <taxon>Ericales</taxon>
        <taxon>Theaceae</taxon>
        <taxon>Camellia</taxon>
    </lineage>
</organism>
<dbReference type="Gene3D" id="3.30.420.10">
    <property type="entry name" value="Ribonuclease H-like superfamily/Ribonuclease H"/>
    <property type="match status" value="1"/>
</dbReference>
<dbReference type="GO" id="GO:0003676">
    <property type="term" value="F:nucleic acid binding"/>
    <property type="evidence" value="ECO:0007669"/>
    <property type="project" value="InterPro"/>
</dbReference>
<gene>
    <name evidence="2" type="ORF">HYC85_027842</name>
</gene>
<dbReference type="PANTHER" id="PTHR33710">
    <property type="entry name" value="BNAC02G09200D PROTEIN"/>
    <property type="match status" value="1"/>
</dbReference>
<evidence type="ECO:0000313" key="2">
    <source>
        <dbReference type="EMBL" id="KAF5931671.1"/>
    </source>
</evidence>
<dbReference type="InterPro" id="IPR002156">
    <property type="entry name" value="RNaseH_domain"/>
</dbReference>
<accession>A0A7J7FUI6</accession>
<keyword evidence="3" id="KW-1185">Reference proteome</keyword>
<dbReference type="InterPro" id="IPR036691">
    <property type="entry name" value="Endo/exonu/phosph_ase_sf"/>
</dbReference>
<dbReference type="InterPro" id="IPR036397">
    <property type="entry name" value="RNaseH_sf"/>
</dbReference>
<proteinExistence type="predicted"/>
<name>A0A7J7FUI6_CAMSI</name>
<dbReference type="CDD" id="cd06222">
    <property type="entry name" value="RNase_H_like"/>
    <property type="match status" value="1"/>
</dbReference>
<dbReference type="AlphaFoldDB" id="A0A7J7FUI6"/>
<dbReference type="InterPro" id="IPR044730">
    <property type="entry name" value="RNase_H-like_dom_plant"/>
</dbReference>
<reference evidence="2 3" key="2">
    <citation type="submission" date="2020-07" db="EMBL/GenBank/DDBJ databases">
        <title>Genome assembly of wild tea tree DASZ reveals pedigree and selection history of tea varieties.</title>
        <authorList>
            <person name="Zhang W."/>
        </authorList>
    </citation>
    <scope>NUCLEOTIDE SEQUENCE [LARGE SCALE GENOMIC DNA]</scope>
    <source>
        <strain evidence="3">cv. G240</strain>
        <tissue evidence="2">Leaf</tissue>
    </source>
</reference>
<evidence type="ECO:0000313" key="3">
    <source>
        <dbReference type="Proteomes" id="UP000593564"/>
    </source>
</evidence>
<reference evidence="3" key="1">
    <citation type="journal article" date="2020" name="Nat. Commun.">
        <title>Genome assembly of wild tea tree DASZ reveals pedigree and selection history of tea varieties.</title>
        <authorList>
            <person name="Zhang W."/>
            <person name="Zhang Y."/>
            <person name="Qiu H."/>
            <person name="Guo Y."/>
            <person name="Wan H."/>
            <person name="Zhang X."/>
            <person name="Scossa F."/>
            <person name="Alseekh S."/>
            <person name="Zhang Q."/>
            <person name="Wang P."/>
            <person name="Xu L."/>
            <person name="Schmidt M.H."/>
            <person name="Jia X."/>
            <person name="Li D."/>
            <person name="Zhu A."/>
            <person name="Guo F."/>
            <person name="Chen W."/>
            <person name="Ni D."/>
            <person name="Usadel B."/>
            <person name="Fernie A.R."/>
            <person name="Wen W."/>
        </authorList>
    </citation>
    <scope>NUCLEOTIDE SEQUENCE [LARGE SCALE GENOMIC DNA]</scope>
    <source>
        <strain evidence="3">cv. G240</strain>
    </source>
</reference>